<dbReference type="InterPro" id="IPR014721">
    <property type="entry name" value="Ribsml_uS5_D2-typ_fold_subgr"/>
</dbReference>
<dbReference type="PROSITE" id="PS00360">
    <property type="entry name" value="RIBOSOMAL_S9"/>
    <property type="match status" value="1"/>
</dbReference>
<dbReference type="GO" id="GO:0003723">
    <property type="term" value="F:RNA binding"/>
    <property type="evidence" value="ECO:0007669"/>
    <property type="project" value="TreeGrafter"/>
</dbReference>
<evidence type="ECO:0000256" key="4">
    <source>
        <dbReference type="HAMAP-Rule" id="MF_00532"/>
    </source>
</evidence>
<evidence type="ECO:0000256" key="5">
    <source>
        <dbReference type="RuleBase" id="RU003815"/>
    </source>
</evidence>
<protein>
    <recommendedName>
        <fullName evidence="4">Small ribosomal subunit protein uS9c</fullName>
    </recommendedName>
</protein>
<dbReference type="NCBIfam" id="NF001099">
    <property type="entry name" value="PRK00132.1"/>
    <property type="match status" value="1"/>
</dbReference>
<dbReference type="PANTHER" id="PTHR21569">
    <property type="entry name" value="RIBOSOMAL PROTEIN S9"/>
    <property type="match status" value="1"/>
</dbReference>
<organism evidence="6">
    <name type="scientific">Compsopogon caeruleus</name>
    <dbReference type="NCBI Taxonomy" id="31354"/>
    <lineage>
        <taxon>Eukaryota</taxon>
        <taxon>Rhodophyta</taxon>
        <taxon>Compsopogonophyceae</taxon>
        <taxon>Compsopogonales</taxon>
        <taxon>Compsopogonaceae</taxon>
        <taxon>Compsopogon</taxon>
    </lineage>
</organism>
<dbReference type="GO" id="GO:0009507">
    <property type="term" value="C:chloroplast"/>
    <property type="evidence" value="ECO:0007669"/>
    <property type="project" value="UniProtKB-SubCell"/>
</dbReference>
<dbReference type="InterPro" id="IPR020568">
    <property type="entry name" value="Ribosomal_Su5_D2-typ_SF"/>
</dbReference>
<dbReference type="AlphaFoldDB" id="A0A1Z1XB69"/>
<evidence type="ECO:0000256" key="2">
    <source>
        <dbReference type="ARBA" id="ARBA00022980"/>
    </source>
</evidence>
<dbReference type="FunFam" id="3.30.230.10:FF:000001">
    <property type="entry name" value="30S ribosomal protein S9"/>
    <property type="match status" value="1"/>
</dbReference>
<keyword evidence="6" id="KW-0150">Chloroplast</keyword>
<accession>A0A1Z1XB69</accession>
<evidence type="ECO:0000256" key="1">
    <source>
        <dbReference type="ARBA" id="ARBA00005251"/>
    </source>
</evidence>
<dbReference type="GO" id="GO:0003735">
    <property type="term" value="F:structural constituent of ribosome"/>
    <property type="evidence" value="ECO:0007669"/>
    <property type="project" value="InterPro"/>
</dbReference>
<dbReference type="EMBL" id="KY083067">
    <property type="protein sequence ID" value="ARX96099.1"/>
    <property type="molecule type" value="Genomic_DNA"/>
</dbReference>
<dbReference type="GO" id="GO:0006412">
    <property type="term" value="P:translation"/>
    <property type="evidence" value="ECO:0007669"/>
    <property type="project" value="UniProtKB-UniRule"/>
</dbReference>
<dbReference type="InterPro" id="IPR020574">
    <property type="entry name" value="Ribosomal_uS9_CS"/>
</dbReference>
<dbReference type="PANTHER" id="PTHR21569:SF1">
    <property type="entry name" value="SMALL RIBOSOMAL SUBUNIT PROTEIN US9M"/>
    <property type="match status" value="1"/>
</dbReference>
<name>A0A1Z1XB69_9RHOD</name>
<dbReference type="InterPro" id="IPR023035">
    <property type="entry name" value="Ribosomal_uS9_bac/plastid"/>
</dbReference>
<sequence length="134" mass="15067">MTGIIKLIYTGTGRRKSAIARVRIKPGTGQLLINNKLGEEYLQYNPNYLKQSISPLSILGLQSKYDIYVNAYGGGLTGQAEAIKLGLARSLCLVNPDYRIPLKIEGTLKRDARIKERRKYGLRKARKAPQFSKR</sequence>
<dbReference type="RefSeq" id="YP_009402746.1">
    <property type="nucleotide sequence ID" value="NC_035350.1"/>
</dbReference>
<comment type="similarity">
    <text evidence="1 4 5">Belongs to the universal ribosomal protein uS9 family.</text>
</comment>
<keyword evidence="2 4" id="KW-0689">Ribosomal protein</keyword>
<keyword evidence="3 4" id="KW-0687">Ribonucleoprotein</keyword>
<comment type="subcellular location">
    <subcellularLocation>
        <location evidence="4">Plastid</location>
        <location evidence="4">Chloroplast</location>
    </subcellularLocation>
</comment>
<dbReference type="SUPFAM" id="SSF54211">
    <property type="entry name" value="Ribosomal protein S5 domain 2-like"/>
    <property type="match status" value="1"/>
</dbReference>
<proteinExistence type="inferred from homology"/>
<gene>
    <name evidence="4 6" type="primary">rps9</name>
</gene>
<reference evidence="6" key="1">
    <citation type="submission" date="2016-11" db="EMBL/GenBank/DDBJ databases">
        <title>Chloroplast genome of compsopogon caeruleus.</title>
        <authorList>
            <person name="Nan F."/>
        </authorList>
    </citation>
    <scope>NUCLEOTIDE SEQUENCE</scope>
</reference>
<dbReference type="HAMAP" id="MF_00532_B">
    <property type="entry name" value="Ribosomal_uS9_B"/>
    <property type="match status" value="1"/>
</dbReference>
<dbReference type="GeneID" id="33366771"/>
<keyword evidence="6" id="KW-0934">Plastid</keyword>
<dbReference type="Gene3D" id="3.30.230.10">
    <property type="match status" value="1"/>
</dbReference>
<evidence type="ECO:0000256" key="3">
    <source>
        <dbReference type="ARBA" id="ARBA00023274"/>
    </source>
</evidence>
<dbReference type="GO" id="GO:0022627">
    <property type="term" value="C:cytosolic small ribosomal subunit"/>
    <property type="evidence" value="ECO:0007669"/>
    <property type="project" value="TreeGrafter"/>
</dbReference>
<dbReference type="InterPro" id="IPR000754">
    <property type="entry name" value="Ribosomal_uS9"/>
</dbReference>
<geneLocation type="chloroplast" evidence="6"/>
<dbReference type="Pfam" id="PF00380">
    <property type="entry name" value="Ribosomal_S9"/>
    <property type="match status" value="1"/>
</dbReference>
<evidence type="ECO:0000313" key="6">
    <source>
        <dbReference type="EMBL" id="ARX96099.1"/>
    </source>
</evidence>